<dbReference type="ExpressionAtlas" id="I7DAG0">
    <property type="expression patterns" value="baseline"/>
</dbReference>
<dbReference type="GO" id="GO:0016787">
    <property type="term" value="F:hydrolase activity"/>
    <property type="evidence" value="ECO:0007669"/>
    <property type="project" value="UniProtKB-KW"/>
</dbReference>
<proteinExistence type="predicted"/>
<organism evidence="2">
    <name type="scientific">Brassica napus</name>
    <name type="common">Rape</name>
    <dbReference type="NCBI Taxonomy" id="3708"/>
    <lineage>
        <taxon>Eukaryota</taxon>
        <taxon>Viridiplantae</taxon>
        <taxon>Streptophyta</taxon>
        <taxon>Embryophyta</taxon>
        <taxon>Tracheophyta</taxon>
        <taxon>Spermatophyta</taxon>
        <taxon>Magnoliopsida</taxon>
        <taxon>eudicotyledons</taxon>
        <taxon>Gunneridae</taxon>
        <taxon>Pentapetalae</taxon>
        <taxon>rosids</taxon>
        <taxon>malvids</taxon>
        <taxon>Brassicales</taxon>
        <taxon>Brassicaceae</taxon>
        <taxon>Brassiceae</taxon>
        <taxon>Brassica</taxon>
    </lineage>
</organism>
<dbReference type="InterPro" id="IPR029058">
    <property type="entry name" value="AB_hydrolase_fold"/>
</dbReference>
<dbReference type="Gene3D" id="3.40.50.1820">
    <property type="entry name" value="alpha/beta hydrolase"/>
    <property type="match status" value="1"/>
</dbReference>
<evidence type="ECO:0000256" key="1">
    <source>
        <dbReference type="SAM" id="MobiDB-lite"/>
    </source>
</evidence>
<dbReference type="SUPFAM" id="SSF53474">
    <property type="entry name" value="alpha/beta-Hydrolases"/>
    <property type="match status" value="1"/>
</dbReference>
<protein>
    <submittedName>
        <fullName evidence="2">Putative alpha/beta hydrolase fold protein</fullName>
    </submittedName>
</protein>
<dbReference type="EMBL" id="JQ979416">
    <property type="protein sequence ID" value="AFO66513.1"/>
    <property type="molecule type" value="Genomic_DNA"/>
</dbReference>
<name>I7DAG0_BRANA</name>
<sequence>MSETRWNRYSNERSDNSGGSVVLLYAAKYTDVKTVVNISGRFFLERGIEMRLGKDYLKRIKENGFIDVRNRKGKFEYRVTEESLMDRIATNTHEACLSIHENCRVLTVHGSNDMIVNHQLASTVLSFFELDLKKADDDVSTSDRDHMRPVVPHKSRI</sequence>
<feature type="compositionally biased region" description="Basic and acidic residues" evidence="1">
    <location>
        <begin position="138"/>
        <end position="148"/>
    </location>
</feature>
<accession>I7DAG0</accession>
<keyword evidence="2" id="KW-0378">Hydrolase</keyword>
<dbReference type="PANTHER" id="PTHR42886:SF38">
    <property type="entry name" value="ALPHA_BETA-HYDROLASES SUPERFAMILY PROTEIN"/>
    <property type="match status" value="1"/>
</dbReference>
<dbReference type="AlphaFoldDB" id="I7DAG0"/>
<feature type="region of interest" description="Disordered" evidence="1">
    <location>
        <begin position="138"/>
        <end position="157"/>
    </location>
</feature>
<evidence type="ECO:0000313" key="2">
    <source>
        <dbReference type="EMBL" id="AFO66513.1"/>
    </source>
</evidence>
<dbReference type="PANTHER" id="PTHR42886">
    <property type="entry name" value="RE40534P-RELATED"/>
    <property type="match status" value="1"/>
</dbReference>
<reference evidence="2" key="1">
    <citation type="submission" date="2012-04" db="EMBL/GenBank/DDBJ databases">
        <title>Identification and Characterization of BLMR1 Conferring Resistance to Leptosphaeria maculans in Brassica napus L.</title>
        <authorList>
            <person name="Li G.Y."/>
            <person name="Long Y.M."/>
        </authorList>
    </citation>
    <scope>NUCLEOTIDE SEQUENCE</scope>
</reference>